<dbReference type="EMBL" id="NGAF01000002">
    <property type="protein sequence ID" value="OXR46228.1"/>
    <property type="molecule type" value="Genomic_DNA"/>
</dbReference>
<evidence type="ECO:0000313" key="2">
    <source>
        <dbReference type="Proteomes" id="UP000215506"/>
    </source>
</evidence>
<keyword evidence="2" id="KW-1185">Reference proteome</keyword>
<accession>A0A231HBJ8</accession>
<evidence type="ECO:0000313" key="1">
    <source>
        <dbReference type="EMBL" id="OXR46228.1"/>
    </source>
</evidence>
<protein>
    <submittedName>
        <fullName evidence="1">Uncharacterized protein</fullName>
    </submittedName>
</protein>
<dbReference type="Proteomes" id="UP000215506">
    <property type="component" value="Unassembled WGS sequence"/>
</dbReference>
<organism evidence="1 2">
    <name type="scientific">Nocardia cerradoensis</name>
    <dbReference type="NCBI Taxonomy" id="85688"/>
    <lineage>
        <taxon>Bacteria</taxon>
        <taxon>Bacillati</taxon>
        <taxon>Actinomycetota</taxon>
        <taxon>Actinomycetes</taxon>
        <taxon>Mycobacteriales</taxon>
        <taxon>Nocardiaceae</taxon>
        <taxon>Nocardia</taxon>
    </lineage>
</organism>
<gene>
    <name evidence="1" type="ORF">B7C42_01194</name>
</gene>
<name>A0A231HBJ8_9NOCA</name>
<reference evidence="1 2" key="1">
    <citation type="submission" date="2017-07" db="EMBL/GenBank/DDBJ databases">
        <title>First draft Genome Sequence of Nocardia cerradoensis isolated from human infection.</title>
        <authorList>
            <person name="Carrasco G."/>
        </authorList>
    </citation>
    <scope>NUCLEOTIDE SEQUENCE [LARGE SCALE GENOMIC DNA]</scope>
    <source>
        <strain evidence="1 2">CNM20130759</strain>
    </source>
</reference>
<comment type="caution">
    <text evidence="1">The sequence shown here is derived from an EMBL/GenBank/DDBJ whole genome shotgun (WGS) entry which is preliminary data.</text>
</comment>
<sequence>MRISAIARGAGLILAAVLGVGALGAAPAVAASDLDRYLDLPLVNRDAARSPGGVHPELPYDHAELGRLLDEARAEGVAPTRYAALLYQYWLVDATEKAGIDLRGWDPRTGVEANRDNLIKSYRYYENLQLGHRELQWAGMGGQVGADFGGGLVDAELMGTLYDLPGIADAAHTVLGAVQRTAGPQAVAMLPDGLRALAEAAPAITPEDLRWILGMILVMQKNIFSDLMPMHDAYVTGGLAALAEFERAGLFGADIMDAWRDVASGAHDRIAAGNAVLLRREQQWAIGAQWDQVRHYKGPVGAAITYLSGAAGSPSVAGVVPPREFRPVRVPFTGADGRPMILGLPLPSWNWSVLDDRWDYITTELLPKYRWQVENNWPALESTLRTPYEAQLESHRPLLNIPQLLNSAAQEMTVTPADPVQAAGGTQDGR</sequence>
<dbReference type="AlphaFoldDB" id="A0A231HBJ8"/>
<proteinExistence type="predicted"/>
<dbReference type="RefSeq" id="WP_094024616.1">
    <property type="nucleotide sequence ID" value="NZ_NGAF01000002.1"/>
</dbReference>